<feature type="domain" description="Isochorismatase-like" evidence="3">
    <location>
        <begin position="25"/>
        <end position="211"/>
    </location>
</feature>
<dbReference type="RefSeq" id="XP_007310802.1">
    <property type="nucleotide sequence ID" value="XM_007310740.1"/>
</dbReference>
<dbReference type="GO" id="GO:0016787">
    <property type="term" value="F:hydrolase activity"/>
    <property type="evidence" value="ECO:0007669"/>
    <property type="project" value="UniProtKB-KW"/>
</dbReference>
<dbReference type="Gene3D" id="3.40.50.850">
    <property type="entry name" value="Isochorismatase-like"/>
    <property type="match status" value="1"/>
</dbReference>
<dbReference type="PANTHER" id="PTHR43540:SF9">
    <property type="entry name" value="FAMILY HYDROLASE, PUTATIVE (AFU_ORTHOLOGUE AFUA_2G08700)-RELATED"/>
    <property type="match status" value="1"/>
</dbReference>
<dbReference type="OrthoDB" id="245563at2759"/>
<evidence type="ECO:0000313" key="4">
    <source>
        <dbReference type="EMBL" id="EIM80196.1"/>
    </source>
</evidence>
<gene>
    <name evidence="4" type="ORF">STEHIDRAFT_150767</name>
</gene>
<reference evidence="5" key="1">
    <citation type="journal article" date="2012" name="Science">
        <title>The Paleozoic origin of enzymatic lignin decomposition reconstructed from 31 fungal genomes.</title>
        <authorList>
            <person name="Floudas D."/>
            <person name="Binder M."/>
            <person name="Riley R."/>
            <person name="Barry K."/>
            <person name="Blanchette R.A."/>
            <person name="Henrissat B."/>
            <person name="Martinez A.T."/>
            <person name="Otillar R."/>
            <person name="Spatafora J.W."/>
            <person name="Yadav J.S."/>
            <person name="Aerts A."/>
            <person name="Benoit I."/>
            <person name="Boyd A."/>
            <person name="Carlson A."/>
            <person name="Copeland A."/>
            <person name="Coutinho P.M."/>
            <person name="de Vries R.P."/>
            <person name="Ferreira P."/>
            <person name="Findley K."/>
            <person name="Foster B."/>
            <person name="Gaskell J."/>
            <person name="Glotzer D."/>
            <person name="Gorecki P."/>
            <person name="Heitman J."/>
            <person name="Hesse C."/>
            <person name="Hori C."/>
            <person name="Igarashi K."/>
            <person name="Jurgens J.A."/>
            <person name="Kallen N."/>
            <person name="Kersten P."/>
            <person name="Kohler A."/>
            <person name="Kuees U."/>
            <person name="Kumar T.K.A."/>
            <person name="Kuo A."/>
            <person name="LaButti K."/>
            <person name="Larrondo L.F."/>
            <person name="Lindquist E."/>
            <person name="Ling A."/>
            <person name="Lombard V."/>
            <person name="Lucas S."/>
            <person name="Lundell T."/>
            <person name="Martin R."/>
            <person name="McLaughlin D.J."/>
            <person name="Morgenstern I."/>
            <person name="Morin E."/>
            <person name="Murat C."/>
            <person name="Nagy L.G."/>
            <person name="Nolan M."/>
            <person name="Ohm R.A."/>
            <person name="Patyshakuliyeva A."/>
            <person name="Rokas A."/>
            <person name="Ruiz-Duenas F.J."/>
            <person name="Sabat G."/>
            <person name="Salamov A."/>
            <person name="Samejima M."/>
            <person name="Schmutz J."/>
            <person name="Slot J.C."/>
            <person name="St John F."/>
            <person name="Stenlid J."/>
            <person name="Sun H."/>
            <person name="Sun S."/>
            <person name="Syed K."/>
            <person name="Tsang A."/>
            <person name="Wiebenga A."/>
            <person name="Young D."/>
            <person name="Pisabarro A."/>
            <person name="Eastwood D.C."/>
            <person name="Martin F."/>
            <person name="Cullen D."/>
            <person name="Grigoriev I.V."/>
            <person name="Hibbett D.S."/>
        </authorList>
    </citation>
    <scope>NUCLEOTIDE SEQUENCE [LARGE SCALE GENOMIC DNA]</scope>
    <source>
        <strain evidence="5">FP-91666</strain>
    </source>
</reference>
<dbReference type="AlphaFoldDB" id="R7RXR0"/>
<comment type="similarity">
    <text evidence="1">Belongs to the isochorismatase family.</text>
</comment>
<dbReference type="InterPro" id="IPR050272">
    <property type="entry name" value="Isochorismatase-like_hydrls"/>
</dbReference>
<keyword evidence="2 4" id="KW-0378">Hydrolase</keyword>
<name>R7RXR0_STEHR</name>
<dbReference type="SUPFAM" id="SSF52499">
    <property type="entry name" value="Isochorismatase-like hydrolases"/>
    <property type="match status" value="1"/>
</dbReference>
<organism evidence="4 5">
    <name type="scientific">Stereum hirsutum (strain FP-91666)</name>
    <name type="common">White-rot fungus</name>
    <dbReference type="NCBI Taxonomy" id="721885"/>
    <lineage>
        <taxon>Eukaryota</taxon>
        <taxon>Fungi</taxon>
        <taxon>Dikarya</taxon>
        <taxon>Basidiomycota</taxon>
        <taxon>Agaricomycotina</taxon>
        <taxon>Agaricomycetes</taxon>
        <taxon>Russulales</taxon>
        <taxon>Stereaceae</taxon>
        <taxon>Stereum</taxon>
    </lineage>
</organism>
<dbReference type="KEGG" id="shs:STEHIDRAFT_150767"/>
<evidence type="ECO:0000259" key="3">
    <source>
        <dbReference type="Pfam" id="PF00857"/>
    </source>
</evidence>
<dbReference type="GeneID" id="18800101"/>
<dbReference type="InterPro" id="IPR000868">
    <property type="entry name" value="Isochorismatase-like_dom"/>
</dbReference>
<dbReference type="Pfam" id="PF00857">
    <property type="entry name" value="Isochorismatase"/>
    <property type="match status" value="1"/>
</dbReference>
<dbReference type="Proteomes" id="UP000053927">
    <property type="component" value="Unassembled WGS sequence"/>
</dbReference>
<dbReference type="PANTHER" id="PTHR43540">
    <property type="entry name" value="PEROXYUREIDOACRYLATE/UREIDOACRYLATE AMIDOHYDROLASE-RELATED"/>
    <property type="match status" value="1"/>
</dbReference>
<evidence type="ECO:0000313" key="5">
    <source>
        <dbReference type="Proteomes" id="UP000053927"/>
    </source>
</evidence>
<dbReference type="InterPro" id="IPR036380">
    <property type="entry name" value="Isochorismatase-like_sf"/>
</dbReference>
<sequence>MHMPPKIKADPYDWPMVGDILPSNTALIVIDMQNDFCSPGGYLEHQGYPLEPMRAPIPHISTLLNYFRSNRYPIFHTREGHRPDLSTLSPRELLRSRNNPSGLGIGDEGPLGRLLIRGEKGQDIIPELYPITQSSLSEGGFGPEPVLDKPGKSAFVHTELDLMLRVKGIRNLVVCGVTWEVCVGSTVREAMERGYDCLVVKDAIGYSEVTAKEGEQNRGMGGVEAVGVEGGIFGAWVAKATQVVEALEGVADETQKILL</sequence>
<evidence type="ECO:0000256" key="1">
    <source>
        <dbReference type="ARBA" id="ARBA00006336"/>
    </source>
</evidence>
<protein>
    <submittedName>
        <fullName evidence="4">Isochorismatase hydrolase</fullName>
    </submittedName>
</protein>
<dbReference type="OMA" id="DAGIMGW"/>
<evidence type="ECO:0000256" key="2">
    <source>
        <dbReference type="ARBA" id="ARBA00022801"/>
    </source>
</evidence>
<accession>R7RXR0</accession>
<proteinExistence type="inferred from homology"/>
<dbReference type="EMBL" id="JH687399">
    <property type="protein sequence ID" value="EIM80196.1"/>
    <property type="molecule type" value="Genomic_DNA"/>
</dbReference>
<dbReference type="CDD" id="cd00431">
    <property type="entry name" value="cysteine_hydrolases"/>
    <property type="match status" value="1"/>
</dbReference>
<keyword evidence="5" id="KW-1185">Reference proteome</keyword>
<dbReference type="eggNOG" id="ENOG502QTD4">
    <property type="taxonomic scope" value="Eukaryota"/>
</dbReference>